<keyword evidence="3" id="KW-1185">Reference proteome</keyword>
<protein>
    <submittedName>
        <fullName evidence="2">Uncharacterized protein</fullName>
    </submittedName>
</protein>
<feature type="compositionally biased region" description="Basic and acidic residues" evidence="1">
    <location>
        <begin position="182"/>
        <end position="206"/>
    </location>
</feature>
<accession>A0AAV0ZQ51</accession>
<name>A0AAV0ZQ51_VICFA</name>
<dbReference type="EMBL" id="OX451737">
    <property type="protein sequence ID" value="CAI8599049.1"/>
    <property type="molecule type" value="Genomic_DNA"/>
</dbReference>
<feature type="compositionally biased region" description="Polar residues" evidence="1">
    <location>
        <begin position="64"/>
        <end position="77"/>
    </location>
</feature>
<dbReference type="AlphaFoldDB" id="A0AAV0ZQ51"/>
<sequence>MGGNNSRLINPNGGDALPAKIRPLLGQRFEEFRKRRSNVQGEDAELSKKQLLKDNDGSSEGKCSDQNEVSEETQLQKEQPAIISAVAVEKVSQVVPLQVSECGNEEKEKEEEKGHKDHDRIIDKDVEKKRDEVSIQENLYEKVKTKHEEKEEESDEEEEDEDDIGRRIGPGSPSFKIYCTESDEKKEQELPDTRAGGEKVLVKEDQNIAVHNKSHSTDDSDESEVSESENTSNSNEVIKEPNPKKKGHHKRKKLEAMKKNLINVKNLQKNRMNRMMGCAGNDRRSLLADN</sequence>
<feature type="region of interest" description="Disordered" evidence="1">
    <location>
        <begin position="96"/>
        <end position="256"/>
    </location>
</feature>
<feature type="compositionally biased region" description="Basic and acidic residues" evidence="1">
    <location>
        <begin position="45"/>
        <end position="56"/>
    </location>
</feature>
<evidence type="ECO:0000313" key="3">
    <source>
        <dbReference type="Proteomes" id="UP001157006"/>
    </source>
</evidence>
<proteinExistence type="predicted"/>
<feature type="compositionally biased region" description="Basic residues" evidence="1">
    <location>
        <begin position="244"/>
        <end position="253"/>
    </location>
</feature>
<dbReference type="Proteomes" id="UP001157006">
    <property type="component" value="Chromosome 2"/>
</dbReference>
<evidence type="ECO:0000313" key="2">
    <source>
        <dbReference type="EMBL" id="CAI8599049.1"/>
    </source>
</evidence>
<organism evidence="2 3">
    <name type="scientific">Vicia faba</name>
    <name type="common">Broad bean</name>
    <name type="synonym">Faba vulgaris</name>
    <dbReference type="NCBI Taxonomy" id="3906"/>
    <lineage>
        <taxon>Eukaryota</taxon>
        <taxon>Viridiplantae</taxon>
        <taxon>Streptophyta</taxon>
        <taxon>Embryophyta</taxon>
        <taxon>Tracheophyta</taxon>
        <taxon>Spermatophyta</taxon>
        <taxon>Magnoliopsida</taxon>
        <taxon>eudicotyledons</taxon>
        <taxon>Gunneridae</taxon>
        <taxon>Pentapetalae</taxon>
        <taxon>rosids</taxon>
        <taxon>fabids</taxon>
        <taxon>Fabales</taxon>
        <taxon>Fabaceae</taxon>
        <taxon>Papilionoideae</taxon>
        <taxon>50 kb inversion clade</taxon>
        <taxon>NPAAA clade</taxon>
        <taxon>Hologalegina</taxon>
        <taxon>IRL clade</taxon>
        <taxon>Fabeae</taxon>
        <taxon>Vicia</taxon>
    </lineage>
</organism>
<feature type="compositionally biased region" description="Basic and acidic residues" evidence="1">
    <location>
        <begin position="104"/>
        <end position="149"/>
    </location>
</feature>
<reference evidence="2 3" key="1">
    <citation type="submission" date="2023-01" db="EMBL/GenBank/DDBJ databases">
        <authorList>
            <person name="Kreplak J."/>
        </authorList>
    </citation>
    <scope>NUCLEOTIDE SEQUENCE [LARGE SCALE GENOMIC DNA]</scope>
</reference>
<feature type="region of interest" description="Disordered" evidence="1">
    <location>
        <begin position="35"/>
        <end position="79"/>
    </location>
</feature>
<evidence type="ECO:0000256" key="1">
    <source>
        <dbReference type="SAM" id="MobiDB-lite"/>
    </source>
</evidence>
<gene>
    <name evidence="2" type="ORF">VFH_II157000</name>
</gene>
<feature type="compositionally biased region" description="Acidic residues" evidence="1">
    <location>
        <begin position="150"/>
        <end position="163"/>
    </location>
</feature>